<organism evidence="1 2">
    <name type="scientific">Lithocarpus litseifolius</name>
    <dbReference type="NCBI Taxonomy" id="425828"/>
    <lineage>
        <taxon>Eukaryota</taxon>
        <taxon>Viridiplantae</taxon>
        <taxon>Streptophyta</taxon>
        <taxon>Embryophyta</taxon>
        <taxon>Tracheophyta</taxon>
        <taxon>Spermatophyta</taxon>
        <taxon>Magnoliopsida</taxon>
        <taxon>eudicotyledons</taxon>
        <taxon>Gunneridae</taxon>
        <taxon>Pentapetalae</taxon>
        <taxon>rosids</taxon>
        <taxon>fabids</taxon>
        <taxon>Fagales</taxon>
        <taxon>Fagaceae</taxon>
        <taxon>Lithocarpus</taxon>
    </lineage>
</organism>
<keyword evidence="2" id="KW-1185">Reference proteome</keyword>
<evidence type="ECO:0000313" key="2">
    <source>
        <dbReference type="Proteomes" id="UP001459277"/>
    </source>
</evidence>
<comment type="caution">
    <text evidence="1">The sequence shown here is derived from an EMBL/GenBank/DDBJ whole genome shotgun (WGS) entry which is preliminary data.</text>
</comment>
<evidence type="ECO:0000313" key="1">
    <source>
        <dbReference type="EMBL" id="KAL0000406.1"/>
    </source>
</evidence>
<dbReference type="Proteomes" id="UP001459277">
    <property type="component" value="Unassembled WGS sequence"/>
</dbReference>
<dbReference type="EMBL" id="JAZDWU010000005">
    <property type="protein sequence ID" value="KAL0000406.1"/>
    <property type="molecule type" value="Genomic_DNA"/>
</dbReference>
<reference evidence="1 2" key="1">
    <citation type="submission" date="2024-01" db="EMBL/GenBank/DDBJ databases">
        <title>A telomere-to-telomere, gap-free genome of sweet tea (Lithocarpus litseifolius).</title>
        <authorList>
            <person name="Zhou J."/>
        </authorList>
    </citation>
    <scope>NUCLEOTIDE SEQUENCE [LARGE SCALE GENOMIC DNA]</scope>
    <source>
        <strain evidence="1">Zhou-2022a</strain>
        <tissue evidence="1">Leaf</tissue>
    </source>
</reference>
<proteinExistence type="predicted"/>
<gene>
    <name evidence="1" type="ORF">SO802_014187</name>
</gene>
<sequence length="169" mass="19519">MLVGSSLGNSADRALRTRNLCHRQYSSNSHLFLYSSDHGCSAVMNSIVVVSVLSCATSMGDLYRNRPCNVFTVIGGYWKMFYDEMVGYKLPVPWQLASQMARDTIDKLRRVLCRIREDKSRMKIRLNRYQTKVEIRESVECKLYKHARYVQSLLAAPIYQSDVEMSDEE</sequence>
<accession>A0AAW2CTR6</accession>
<protein>
    <submittedName>
        <fullName evidence="1">Uncharacterized protein</fullName>
    </submittedName>
</protein>
<dbReference type="AlphaFoldDB" id="A0AAW2CTR6"/>
<name>A0AAW2CTR6_9ROSI</name>